<dbReference type="InterPro" id="IPR011990">
    <property type="entry name" value="TPR-like_helical_dom_sf"/>
</dbReference>
<feature type="repeat" description="PPR" evidence="3">
    <location>
        <begin position="331"/>
        <end position="365"/>
    </location>
</feature>
<keyword evidence="5" id="KW-1185">Reference proteome</keyword>
<dbReference type="Pfam" id="PF01535">
    <property type="entry name" value="PPR"/>
    <property type="match status" value="6"/>
</dbReference>
<dbReference type="EMBL" id="JACGCM010000252">
    <property type="protein sequence ID" value="KAF6174652.1"/>
    <property type="molecule type" value="Genomic_DNA"/>
</dbReference>
<sequence>MAISHTTDWSLTSIPTLSKTLISPSNIIPFFAFASSNSRLLSVNSFCFSSPPLLQDTSKDLSSFKFDRKFSEDELILLDNENLNKFLCGLCKDPETEPLAFNYYQKVKSQPEFRPDSLTLKLLIRLVGNFIRAKKFKMAENLLETFRSEGDIAVSAFDSAMKGYNKLHMYSSTIIVYDRMKSTCLLPDSACYCRIMDAYRKIGNTEKVLSLFHEFESRGYASTPFSSQIYGILCDSLGKSQRPSEALEFFRAMINKGIAEDLSIYSSLICSFAKIREVKAAEELFQEAKEKKMVKDPELFLKLILMYVETGLLEKTLEIVRAALEAKTRISDCIFCTVVNGYSKKRGFREAIRVYEELISYGCEPGQVTYASIINVYCRLGLYSKAEMVFSEMEQKGFIKCVVAYSSMVSMYGKVGKLREAMKLVAKMKERGCEPNIWVYNSLLDMHGKVKNLRQVEKLWKEMKRRKIEPDKVSYTSIVSAYSKAREFDMCLKFYEEYRLNGGEIDRALGGIMVGVFSKSNRVEELVKLVRDMKSEGMELDARLHQSAMNAMRDAGLRVRGEWFEQSSDSNNILENGNGKLVLRTLPVNIDP</sequence>
<evidence type="ECO:0000313" key="5">
    <source>
        <dbReference type="Proteomes" id="UP000541444"/>
    </source>
</evidence>
<dbReference type="PROSITE" id="PS51375">
    <property type="entry name" value="PPR"/>
    <property type="match status" value="8"/>
</dbReference>
<feature type="repeat" description="PPR" evidence="3">
    <location>
        <begin position="226"/>
        <end position="260"/>
    </location>
</feature>
<keyword evidence="2" id="KW-0677">Repeat</keyword>
<feature type="repeat" description="PPR" evidence="3">
    <location>
        <begin position="401"/>
        <end position="435"/>
    </location>
</feature>
<feature type="repeat" description="PPR" evidence="3">
    <location>
        <begin position="471"/>
        <end position="505"/>
    </location>
</feature>
<evidence type="ECO:0000313" key="4">
    <source>
        <dbReference type="EMBL" id="KAF6174652.1"/>
    </source>
</evidence>
<dbReference type="Gene3D" id="1.25.40.10">
    <property type="entry name" value="Tetratricopeptide repeat domain"/>
    <property type="match status" value="5"/>
</dbReference>
<organism evidence="4 5">
    <name type="scientific">Kingdonia uniflora</name>
    <dbReference type="NCBI Taxonomy" id="39325"/>
    <lineage>
        <taxon>Eukaryota</taxon>
        <taxon>Viridiplantae</taxon>
        <taxon>Streptophyta</taxon>
        <taxon>Embryophyta</taxon>
        <taxon>Tracheophyta</taxon>
        <taxon>Spermatophyta</taxon>
        <taxon>Magnoliopsida</taxon>
        <taxon>Ranunculales</taxon>
        <taxon>Circaeasteraceae</taxon>
        <taxon>Kingdonia</taxon>
    </lineage>
</organism>
<reference evidence="4 5" key="1">
    <citation type="journal article" date="2020" name="IScience">
        <title>Genome Sequencing of the Endangered Kingdonia uniflora (Circaeasteraceae, Ranunculales) Reveals Potential Mechanisms of Evolutionary Specialization.</title>
        <authorList>
            <person name="Sun Y."/>
            <person name="Deng T."/>
            <person name="Zhang A."/>
            <person name="Moore M.J."/>
            <person name="Landis J.B."/>
            <person name="Lin N."/>
            <person name="Zhang H."/>
            <person name="Zhang X."/>
            <person name="Huang J."/>
            <person name="Zhang X."/>
            <person name="Sun H."/>
            <person name="Wang H."/>
        </authorList>
    </citation>
    <scope>NUCLEOTIDE SEQUENCE [LARGE SCALE GENOMIC DNA]</scope>
    <source>
        <strain evidence="4">TB1705</strain>
        <tissue evidence="4">Leaf</tissue>
    </source>
</reference>
<dbReference type="Proteomes" id="UP000541444">
    <property type="component" value="Unassembled WGS sequence"/>
</dbReference>
<comment type="similarity">
    <text evidence="1">Belongs to the PPR family. P subfamily.</text>
</comment>
<dbReference type="NCBIfam" id="TIGR00756">
    <property type="entry name" value="PPR"/>
    <property type="match status" value="8"/>
</dbReference>
<name>A0A7J7P5V8_9MAGN</name>
<dbReference type="InterPro" id="IPR002885">
    <property type="entry name" value="PPR_rpt"/>
</dbReference>
<dbReference type="Pfam" id="PF13812">
    <property type="entry name" value="PPR_3"/>
    <property type="match status" value="1"/>
</dbReference>
<proteinExistence type="inferred from homology"/>
<dbReference type="PANTHER" id="PTHR47447:SF21">
    <property type="entry name" value="PENTACOTRIPEPTIDE-REPEAT REGION OF PRORP DOMAIN-CONTAINING PROTEIN"/>
    <property type="match status" value="1"/>
</dbReference>
<dbReference type="OrthoDB" id="185373at2759"/>
<dbReference type="AlphaFoldDB" id="A0A7J7P5V8"/>
<feature type="repeat" description="PPR" evidence="3">
    <location>
        <begin position="188"/>
        <end position="222"/>
    </location>
</feature>
<protein>
    <recommendedName>
        <fullName evidence="6">Pentatricopeptide repeat-containing protein</fullName>
    </recommendedName>
</protein>
<evidence type="ECO:0000256" key="1">
    <source>
        <dbReference type="ARBA" id="ARBA00007626"/>
    </source>
</evidence>
<evidence type="ECO:0008006" key="6">
    <source>
        <dbReference type="Google" id="ProtNLM"/>
    </source>
</evidence>
<feature type="repeat" description="PPR" evidence="3">
    <location>
        <begin position="366"/>
        <end position="400"/>
    </location>
</feature>
<evidence type="ECO:0000256" key="2">
    <source>
        <dbReference type="ARBA" id="ARBA00022737"/>
    </source>
</evidence>
<evidence type="ECO:0000256" key="3">
    <source>
        <dbReference type="PROSITE-ProRule" id="PRU00708"/>
    </source>
</evidence>
<dbReference type="SUPFAM" id="SSF81901">
    <property type="entry name" value="HCP-like"/>
    <property type="match status" value="1"/>
</dbReference>
<gene>
    <name evidence="4" type="ORF">GIB67_006304</name>
</gene>
<dbReference type="PANTHER" id="PTHR47447">
    <property type="entry name" value="OS03G0856100 PROTEIN"/>
    <property type="match status" value="1"/>
</dbReference>
<comment type="caution">
    <text evidence="4">The sequence shown here is derived from an EMBL/GenBank/DDBJ whole genome shotgun (WGS) entry which is preliminary data.</text>
</comment>
<feature type="repeat" description="PPR" evidence="3">
    <location>
        <begin position="261"/>
        <end position="295"/>
    </location>
</feature>
<feature type="repeat" description="PPR" evidence="3">
    <location>
        <begin position="436"/>
        <end position="470"/>
    </location>
</feature>
<accession>A0A7J7P5V8</accession>